<accession>A0AAU9J0C3</accession>
<dbReference type="AlphaFoldDB" id="A0AAU9J0C3"/>
<keyword evidence="1" id="KW-0472">Membrane</keyword>
<protein>
    <submittedName>
        <fullName evidence="2">Uncharacterized protein</fullName>
    </submittedName>
</protein>
<feature type="transmembrane region" description="Helical" evidence="1">
    <location>
        <begin position="332"/>
        <end position="355"/>
    </location>
</feature>
<dbReference type="Proteomes" id="UP001162131">
    <property type="component" value="Unassembled WGS sequence"/>
</dbReference>
<feature type="transmembrane region" description="Helical" evidence="1">
    <location>
        <begin position="376"/>
        <end position="400"/>
    </location>
</feature>
<feature type="transmembrane region" description="Helical" evidence="1">
    <location>
        <begin position="435"/>
        <end position="457"/>
    </location>
</feature>
<keyword evidence="1" id="KW-0812">Transmembrane</keyword>
<feature type="transmembrane region" description="Helical" evidence="1">
    <location>
        <begin position="12"/>
        <end position="32"/>
    </location>
</feature>
<evidence type="ECO:0000313" key="3">
    <source>
        <dbReference type="Proteomes" id="UP001162131"/>
    </source>
</evidence>
<proteinExistence type="predicted"/>
<comment type="caution">
    <text evidence="2">The sequence shown here is derived from an EMBL/GenBank/DDBJ whole genome shotgun (WGS) entry which is preliminary data.</text>
</comment>
<organism evidence="2 3">
    <name type="scientific">Blepharisma stoltei</name>
    <dbReference type="NCBI Taxonomy" id="1481888"/>
    <lineage>
        <taxon>Eukaryota</taxon>
        <taxon>Sar</taxon>
        <taxon>Alveolata</taxon>
        <taxon>Ciliophora</taxon>
        <taxon>Postciliodesmatophora</taxon>
        <taxon>Heterotrichea</taxon>
        <taxon>Heterotrichida</taxon>
        <taxon>Blepharismidae</taxon>
        <taxon>Blepharisma</taxon>
    </lineage>
</organism>
<reference evidence="2" key="1">
    <citation type="submission" date="2021-09" db="EMBL/GenBank/DDBJ databases">
        <authorList>
            <consortium name="AG Swart"/>
            <person name="Singh M."/>
            <person name="Singh A."/>
            <person name="Seah K."/>
            <person name="Emmerich C."/>
        </authorList>
    </citation>
    <scope>NUCLEOTIDE SEQUENCE</scope>
    <source>
        <strain evidence="2">ATCC30299</strain>
    </source>
</reference>
<gene>
    <name evidence="2" type="ORF">BSTOLATCC_MIC23394</name>
</gene>
<name>A0AAU9J0C3_9CILI</name>
<evidence type="ECO:0000256" key="1">
    <source>
        <dbReference type="SAM" id="Phobius"/>
    </source>
</evidence>
<evidence type="ECO:0000313" key="2">
    <source>
        <dbReference type="EMBL" id="CAG9319185.1"/>
    </source>
</evidence>
<keyword evidence="1" id="KW-1133">Transmembrane helix</keyword>
<dbReference type="EMBL" id="CAJZBQ010000022">
    <property type="protein sequence ID" value="CAG9319185.1"/>
    <property type="molecule type" value="Genomic_DNA"/>
</dbReference>
<sequence length="465" mass="53256">MGISAHTKTLKILDALYAVVILVLSGIAYTSICFPENHINEVIDNWKMLSIYDIVTVNSSQSCPFGYDEINRVAQWPGTNEGCYCSYNGDVIDSPCTSSQTKQGCTAVSSTAPFNMRVWRGRVLCVWRGGTSAYWAPVAGNESCPSLTDIYDHEVEFIKCATGEFQLCQESSLGCPINKVLLQNSSDPRPDGYSNSLYFGDDLVLYYGIGDEDSTDLPIIDIAITQGNPCFESESGDSKSYYPLLKETPEECTITDDRFVTIDSLSEESYYQDNDNQDILSLPEFTLEENSLYYLSYRRSILWKKVCQTRYFTREKLHRYDDPLHEVYGLQLALLIVDSIFAFYFIIVGPLLYWWCYRRSEEDLTEFDKPLLTLTILEVFCKILVIPFLLCACVVCGYYRNWYRDLDYRVCSDPLTAAGLKFVDYVLTDPYRLNWAHFGVTLFMLLLQIIVWIMLFVKRTKDNFG</sequence>
<keyword evidence="3" id="KW-1185">Reference proteome</keyword>